<sequence length="101" mass="11272">MEIMLIAFAAMAFAVGYAVGSFQMMLFIYAGGIILTALVTLPSWPFFNRHPLVWLDPSEAERNPKPQVVPSKKHGAKQRQKIVVFMFSLVDCHSFGSNGRL</sequence>
<evidence type="ECO:0000313" key="10">
    <source>
        <dbReference type="EMBL" id="ONK58452.1"/>
    </source>
</evidence>
<reference evidence="11" key="1">
    <citation type="journal article" date="2017" name="Nat. Commun.">
        <title>The asparagus genome sheds light on the origin and evolution of a young Y chromosome.</title>
        <authorList>
            <person name="Harkess A."/>
            <person name="Zhou J."/>
            <person name="Xu C."/>
            <person name="Bowers J.E."/>
            <person name="Van der Hulst R."/>
            <person name="Ayyampalayam S."/>
            <person name="Mercati F."/>
            <person name="Riccardi P."/>
            <person name="McKain M.R."/>
            <person name="Kakrana A."/>
            <person name="Tang H."/>
            <person name="Ray J."/>
            <person name="Groenendijk J."/>
            <person name="Arikit S."/>
            <person name="Mathioni S.M."/>
            <person name="Nakano M."/>
            <person name="Shan H."/>
            <person name="Telgmann-Rauber A."/>
            <person name="Kanno A."/>
            <person name="Yue Z."/>
            <person name="Chen H."/>
            <person name="Li W."/>
            <person name="Chen Y."/>
            <person name="Xu X."/>
            <person name="Zhang Y."/>
            <person name="Luo S."/>
            <person name="Chen H."/>
            <person name="Gao J."/>
            <person name="Mao Z."/>
            <person name="Pires J.C."/>
            <person name="Luo M."/>
            <person name="Kudrna D."/>
            <person name="Wing R.A."/>
            <person name="Meyers B.C."/>
            <person name="Yi K."/>
            <person name="Kong H."/>
            <person name="Lavrijsen P."/>
            <person name="Sunseri F."/>
            <person name="Falavigna A."/>
            <person name="Ye Y."/>
            <person name="Leebens-Mack J.H."/>
            <person name="Chen G."/>
        </authorList>
    </citation>
    <scope>NUCLEOTIDE SEQUENCE [LARGE SCALE GENOMIC DNA]</scope>
    <source>
        <strain evidence="11">cv. DH0086</strain>
    </source>
</reference>
<comment type="subcellular location">
    <subcellularLocation>
        <location evidence="1">Endoplasmic reticulum membrane</location>
        <topology evidence="1">Multi-pass membrane protein</topology>
    </subcellularLocation>
</comment>
<evidence type="ECO:0000256" key="7">
    <source>
        <dbReference type="ARBA" id="ARBA00023136"/>
    </source>
</evidence>
<name>A0A5P1E709_ASPOF</name>
<dbReference type="Proteomes" id="UP000243459">
    <property type="component" value="Chromosome 9"/>
</dbReference>
<dbReference type="Pfam" id="PF06645">
    <property type="entry name" value="SPC12"/>
    <property type="match status" value="1"/>
</dbReference>
<evidence type="ECO:0000313" key="11">
    <source>
        <dbReference type="Proteomes" id="UP000243459"/>
    </source>
</evidence>
<evidence type="ECO:0000256" key="3">
    <source>
        <dbReference type="ARBA" id="ARBA00017059"/>
    </source>
</evidence>
<accession>A0A5P1E709</accession>
<dbReference type="EMBL" id="CM007389">
    <property type="protein sequence ID" value="ONK58452.1"/>
    <property type="molecule type" value="Genomic_DNA"/>
</dbReference>
<evidence type="ECO:0000256" key="2">
    <source>
        <dbReference type="ARBA" id="ARBA00005245"/>
    </source>
</evidence>
<evidence type="ECO:0000256" key="1">
    <source>
        <dbReference type="ARBA" id="ARBA00004477"/>
    </source>
</evidence>
<comment type="function">
    <text evidence="8">Component of the signal peptidase complex (SPC) which catalyzes the cleavage of N-terminal signal sequences from nascent proteins as they are translocated into the lumen of the endoplasmic reticulum. Dispensable for SPC enzymatic activity.</text>
</comment>
<comment type="similarity">
    <text evidence="2">Belongs to the SPCS1 family.</text>
</comment>
<dbReference type="PANTHER" id="PTHR13202:SF0">
    <property type="entry name" value="SIGNAL PEPTIDASE COMPLEX SUBUNIT 1"/>
    <property type="match status" value="1"/>
</dbReference>
<keyword evidence="4 9" id="KW-0812">Transmembrane</keyword>
<dbReference type="GO" id="GO:0045047">
    <property type="term" value="P:protein targeting to ER"/>
    <property type="evidence" value="ECO:0007669"/>
    <property type="project" value="TreeGrafter"/>
</dbReference>
<organism evidence="10 11">
    <name type="scientific">Asparagus officinalis</name>
    <name type="common">Garden asparagus</name>
    <dbReference type="NCBI Taxonomy" id="4686"/>
    <lineage>
        <taxon>Eukaryota</taxon>
        <taxon>Viridiplantae</taxon>
        <taxon>Streptophyta</taxon>
        <taxon>Embryophyta</taxon>
        <taxon>Tracheophyta</taxon>
        <taxon>Spermatophyta</taxon>
        <taxon>Magnoliopsida</taxon>
        <taxon>Liliopsida</taxon>
        <taxon>Asparagales</taxon>
        <taxon>Asparagaceae</taxon>
        <taxon>Asparagoideae</taxon>
        <taxon>Asparagus</taxon>
    </lineage>
</organism>
<feature type="transmembrane region" description="Helical" evidence="9">
    <location>
        <begin position="28"/>
        <end position="47"/>
    </location>
</feature>
<dbReference type="OMA" id="CTPAWIY"/>
<dbReference type="GO" id="GO:0006465">
    <property type="term" value="P:signal peptide processing"/>
    <property type="evidence" value="ECO:0007669"/>
    <property type="project" value="InterPro"/>
</dbReference>
<gene>
    <name evidence="10" type="ORF">A4U43_C09F13140</name>
</gene>
<keyword evidence="5" id="KW-0256">Endoplasmic reticulum</keyword>
<evidence type="ECO:0000256" key="9">
    <source>
        <dbReference type="SAM" id="Phobius"/>
    </source>
</evidence>
<dbReference type="AlphaFoldDB" id="A0A5P1E709"/>
<evidence type="ECO:0000256" key="5">
    <source>
        <dbReference type="ARBA" id="ARBA00022824"/>
    </source>
</evidence>
<evidence type="ECO:0000256" key="8">
    <source>
        <dbReference type="ARBA" id="ARBA00045204"/>
    </source>
</evidence>
<dbReference type="GO" id="GO:0005787">
    <property type="term" value="C:signal peptidase complex"/>
    <property type="evidence" value="ECO:0007669"/>
    <property type="project" value="InterPro"/>
</dbReference>
<evidence type="ECO:0000256" key="6">
    <source>
        <dbReference type="ARBA" id="ARBA00022989"/>
    </source>
</evidence>
<evidence type="ECO:0000256" key="4">
    <source>
        <dbReference type="ARBA" id="ARBA00022692"/>
    </source>
</evidence>
<dbReference type="Gramene" id="ONK58452">
    <property type="protein sequence ID" value="ONK58452"/>
    <property type="gene ID" value="A4U43_C09F13140"/>
</dbReference>
<keyword evidence="6 9" id="KW-1133">Transmembrane helix</keyword>
<dbReference type="PANTHER" id="PTHR13202">
    <property type="entry name" value="MICROSOMAL SIGNAL PEPTIDASE 12 KDA SUBUNIT"/>
    <property type="match status" value="1"/>
</dbReference>
<keyword evidence="11" id="KW-1185">Reference proteome</keyword>
<proteinExistence type="inferred from homology"/>
<protein>
    <recommendedName>
        <fullName evidence="3">Signal peptidase complex subunit 1</fullName>
    </recommendedName>
</protein>
<dbReference type="InterPro" id="IPR009542">
    <property type="entry name" value="Spc1/SPCS1"/>
</dbReference>
<keyword evidence="7 9" id="KW-0472">Membrane</keyword>